<reference evidence="2 3" key="1">
    <citation type="submission" date="2019-01" db="EMBL/GenBank/DDBJ databases">
        <title>Complete genome sequence of Cohnella hallensis HS21 isolated from Korean fir (Abies koreana) rhizospheric soil.</title>
        <authorList>
            <person name="Jiang L."/>
            <person name="Kang S.W."/>
            <person name="Kim S."/>
            <person name="Jung J."/>
            <person name="Kim C.Y."/>
            <person name="Kim D.H."/>
            <person name="Kim S.W."/>
            <person name="Lee J."/>
        </authorList>
    </citation>
    <scope>NUCLEOTIDE SEQUENCE [LARGE SCALE GENOMIC DNA]</scope>
    <source>
        <strain evidence="2 3">HS21</strain>
    </source>
</reference>
<dbReference type="PANTHER" id="PTHR33121">
    <property type="entry name" value="CYCLIC DI-GMP PHOSPHODIESTERASE PDEF"/>
    <property type="match status" value="1"/>
</dbReference>
<dbReference type="GO" id="GO:0071111">
    <property type="term" value="F:cyclic-guanylate-specific phosphodiesterase activity"/>
    <property type="evidence" value="ECO:0007669"/>
    <property type="project" value="InterPro"/>
</dbReference>
<dbReference type="Gene3D" id="3.20.20.450">
    <property type="entry name" value="EAL domain"/>
    <property type="match status" value="1"/>
</dbReference>
<sequence length="353" mass="40338">MPRYHNCKSSTPLRDHGLVEFAAENPVERTLLRKAIYDAAEPEDLPLNVGYHNQQQLLQLMSKLQKQLSSSTAQDVNCRISYANDLNQAEENEPDDDNQGWHSLSQLFGEVNGRSVSDYILHHTFTSHLQPIVQPSGKIMGYEFLLRPLPEQMPFRPAELFEKARKIGQHSFLDREARHSAIRLSAAHLEKGMKRFINFLPSSLHSPYSSLKDTFELMKETGTDPSDYVFEVIESEPLDDPELLKIFDVYRQQGVLLALDDVGTGFATLDTVERLQPDYVKMDRKWVSGCDKDEGKQRYIDNLLNRVSRFHGIVLAEGVERQEEWDYVRRAGVSLFQGYLFGRASPVPAAVRV</sequence>
<keyword evidence="3" id="KW-1185">Reference proteome</keyword>
<accession>A0A3T1DAZ5</accession>
<dbReference type="InterPro" id="IPR001633">
    <property type="entry name" value="EAL_dom"/>
</dbReference>
<dbReference type="SMART" id="SM00052">
    <property type="entry name" value="EAL"/>
    <property type="match status" value="1"/>
</dbReference>
<dbReference type="SUPFAM" id="SSF141868">
    <property type="entry name" value="EAL domain-like"/>
    <property type="match status" value="1"/>
</dbReference>
<organism evidence="2 3">
    <name type="scientific">Cohnella abietis</name>
    <dbReference type="NCBI Taxonomy" id="2507935"/>
    <lineage>
        <taxon>Bacteria</taxon>
        <taxon>Bacillati</taxon>
        <taxon>Bacillota</taxon>
        <taxon>Bacilli</taxon>
        <taxon>Bacillales</taxon>
        <taxon>Paenibacillaceae</taxon>
        <taxon>Cohnella</taxon>
    </lineage>
</organism>
<evidence type="ECO:0000313" key="3">
    <source>
        <dbReference type="Proteomes" id="UP000289856"/>
    </source>
</evidence>
<dbReference type="Pfam" id="PF00563">
    <property type="entry name" value="EAL"/>
    <property type="match status" value="1"/>
</dbReference>
<dbReference type="CDD" id="cd01948">
    <property type="entry name" value="EAL"/>
    <property type="match status" value="1"/>
</dbReference>
<proteinExistence type="predicted"/>
<dbReference type="InterPro" id="IPR035919">
    <property type="entry name" value="EAL_sf"/>
</dbReference>
<dbReference type="OrthoDB" id="581425at2"/>
<dbReference type="EMBL" id="AP019400">
    <property type="protein sequence ID" value="BBI35253.1"/>
    <property type="molecule type" value="Genomic_DNA"/>
</dbReference>
<gene>
    <name evidence="2" type="ORF">KCTCHS21_46520</name>
</gene>
<dbReference type="PROSITE" id="PS50883">
    <property type="entry name" value="EAL"/>
    <property type="match status" value="1"/>
</dbReference>
<dbReference type="PANTHER" id="PTHR33121:SF76">
    <property type="entry name" value="SIGNALING PROTEIN"/>
    <property type="match status" value="1"/>
</dbReference>
<dbReference type="RefSeq" id="WP_157994107.1">
    <property type="nucleotide sequence ID" value="NZ_AP019400.1"/>
</dbReference>
<dbReference type="KEGG" id="cohn:KCTCHS21_46520"/>
<dbReference type="AlphaFoldDB" id="A0A3T1DAZ5"/>
<dbReference type="InterPro" id="IPR050706">
    <property type="entry name" value="Cyclic-di-GMP_PDE-like"/>
</dbReference>
<protein>
    <recommendedName>
        <fullName evidence="1">EAL domain-containing protein</fullName>
    </recommendedName>
</protein>
<feature type="domain" description="EAL" evidence="1">
    <location>
        <begin position="109"/>
        <end position="353"/>
    </location>
</feature>
<name>A0A3T1DAZ5_9BACL</name>
<dbReference type="Proteomes" id="UP000289856">
    <property type="component" value="Chromosome"/>
</dbReference>
<evidence type="ECO:0000259" key="1">
    <source>
        <dbReference type="PROSITE" id="PS50883"/>
    </source>
</evidence>
<evidence type="ECO:0000313" key="2">
    <source>
        <dbReference type="EMBL" id="BBI35253.1"/>
    </source>
</evidence>